<keyword evidence="2" id="KW-1185">Reference proteome</keyword>
<sequence>MTEEETQQIVQVHDEQDKQLLVDLAGECGARVKDVHVRTLDLVTFVEIIGGVTVLRLIIERWQDRRQGGQVIDLRADAKKIVYRDRGLLFGYVLMMLADGRVEVQVNDRDRLSEIVDRLVAAFSKSDAGTTVDKAVPIVQALVGRDAQVRIEPSDPTAENANS</sequence>
<gene>
    <name evidence="1" type="ORF">LWC34_17210</name>
</gene>
<evidence type="ECO:0000313" key="1">
    <source>
        <dbReference type="EMBL" id="MCE7004552.1"/>
    </source>
</evidence>
<dbReference type="Proteomes" id="UP001521150">
    <property type="component" value="Unassembled WGS sequence"/>
</dbReference>
<proteinExistence type="predicted"/>
<name>A0ABS8ZAW2_9PSEU</name>
<dbReference type="EMBL" id="JAJVCN010000001">
    <property type="protein sequence ID" value="MCE7004552.1"/>
    <property type="molecule type" value="Genomic_DNA"/>
</dbReference>
<dbReference type="RefSeq" id="WP_233726049.1">
    <property type="nucleotide sequence ID" value="NZ_JAJVCN010000001.1"/>
</dbReference>
<comment type="caution">
    <text evidence="1">The sequence shown here is derived from an EMBL/GenBank/DDBJ whole genome shotgun (WGS) entry which is preliminary data.</text>
</comment>
<reference evidence="1 2" key="1">
    <citation type="submission" date="2021-12" db="EMBL/GenBank/DDBJ databases">
        <title>Genome sequence of Kibdelosporangium philippinense ATCC 49844.</title>
        <authorList>
            <person name="Fedorov E.A."/>
            <person name="Omeragic M."/>
            <person name="Shalygina K.F."/>
            <person name="Maclea K.S."/>
        </authorList>
    </citation>
    <scope>NUCLEOTIDE SEQUENCE [LARGE SCALE GENOMIC DNA]</scope>
    <source>
        <strain evidence="1 2">ATCC 49844</strain>
    </source>
</reference>
<evidence type="ECO:0000313" key="2">
    <source>
        <dbReference type="Proteomes" id="UP001521150"/>
    </source>
</evidence>
<protein>
    <recommendedName>
        <fullName evidence="3">TLP18.3, Psb32 and MOLO-1 founding protein of phosphatase</fullName>
    </recommendedName>
</protein>
<evidence type="ECO:0008006" key="3">
    <source>
        <dbReference type="Google" id="ProtNLM"/>
    </source>
</evidence>
<organism evidence="1 2">
    <name type="scientific">Kibdelosporangium philippinense</name>
    <dbReference type="NCBI Taxonomy" id="211113"/>
    <lineage>
        <taxon>Bacteria</taxon>
        <taxon>Bacillati</taxon>
        <taxon>Actinomycetota</taxon>
        <taxon>Actinomycetes</taxon>
        <taxon>Pseudonocardiales</taxon>
        <taxon>Pseudonocardiaceae</taxon>
        <taxon>Kibdelosporangium</taxon>
    </lineage>
</organism>
<accession>A0ABS8ZAW2</accession>